<name>A0ABS9QJ87_9HYPH</name>
<dbReference type="EMBL" id="JAKREW010000024">
    <property type="protein sequence ID" value="MCG7507466.1"/>
    <property type="molecule type" value="Genomic_DNA"/>
</dbReference>
<dbReference type="Gene3D" id="3.40.50.1820">
    <property type="entry name" value="alpha/beta hydrolase"/>
    <property type="match status" value="1"/>
</dbReference>
<dbReference type="PRINTS" id="PR00111">
    <property type="entry name" value="ABHYDROLASE"/>
</dbReference>
<sequence length="275" mass="29997">MDMTETGFVETEFARIAFVQSRSEGPAILFIHGNSSCKEVFSKQFTAPEFAGHRLVGFDLPGHGASGDAREPDRTYTFGGYAEVAEEVVRQLGVDRPAIFGWSLGGHIALEMLGRGFAAKGLMISGTPPVKADLESLMAGFNIDPNAENLTGKRDFTDADALAYATHTSAANGYVDPHLLAMCRRTDGRAREIMFGSIMAGKAIDEREIVRTNKTPLAIVNGRDDLFLRPDYFDSLSYAALWPRGIVRMTGAGHAPFLQRPQEFNSLLVEFVEGV</sequence>
<dbReference type="SUPFAM" id="SSF53474">
    <property type="entry name" value="alpha/beta-Hydrolases"/>
    <property type="match status" value="1"/>
</dbReference>
<protein>
    <submittedName>
        <fullName evidence="3">Alpha/beta hydrolase</fullName>
    </submittedName>
</protein>
<evidence type="ECO:0000259" key="2">
    <source>
        <dbReference type="Pfam" id="PF12697"/>
    </source>
</evidence>
<dbReference type="PRINTS" id="PR00412">
    <property type="entry name" value="EPOXHYDRLASE"/>
</dbReference>
<dbReference type="InterPro" id="IPR050266">
    <property type="entry name" value="AB_hydrolase_sf"/>
</dbReference>
<accession>A0ABS9QJ87</accession>
<dbReference type="InterPro" id="IPR029058">
    <property type="entry name" value="AB_hydrolase_fold"/>
</dbReference>
<dbReference type="Pfam" id="PF12697">
    <property type="entry name" value="Abhydrolase_6"/>
    <property type="match status" value="1"/>
</dbReference>
<proteinExistence type="predicted"/>
<dbReference type="GO" id="GO:0016787">
    <property type="term" value="F:hydrolase activity"/>
    <property type="evidence" value="ECO:0007669"/>
    <property type="project" value="UniProtKB-KW"/>
</dbReference>
<dbReference type="InterPro" id="IPR000639">
    <property type="entry name" value="Epox_hydrolase-like"/>
</dbReference>
<organism evidence="3 4">
    <name type="scientific">Mesorhizobium retamae</name>
    <dbReference type="NCBI Taxonomy" id="2912854"/>
    <lineage>
        <taxon>Bacteria</taxon>
        <taxon>Pseudomonadati</taxon>
        <taxon>Pseudomonadota</taxon>
        <taxon>Alphaproteobacteria</taxon>
        <taxon>Hyphomicrobiales</taxon>
        <taxon>Phyllobacteriaceae</taxon>
        <taxon>Mesorhizobium</taxon>
    </lineage>
</organism>
<gene>
    <name evidence="3" type="ORF">L4923_20735</name>
</gene>
<comment type="caution">
    <text evidence="3">The sequence shown here is derived from an EMBL/GenBank/DDBJ whole genome shotgun (WGS) entry which is preliminary data.</text>
</comment>
<dbReference type="Proteomes" id="UP001201701">
    <property type="component" value="Unassembled WGS sequence"/>
</dbReference>
<dbReference type="RefSeq" id="WP_239368624.1">
    <property type="nucleotide sequence ID" value="NZ_JAKREW010000024.1"/>
</dbReference>
<reference evidence="3 4" key="1">
    <citation type="submission" date="2022-02" db="EMBL/GenBank/DDBJ databases">
        <title>Draft genome sequence of Mezorhizobium retamae strain IRAMC:0171 isolated from Retama raetam nodules.</title>
        <authorList>
            <person name="Bengaied R."/>
            <person name="Sbissi I."/>
            <person name="Huber K."/>
            <person name="Ghodbane F."/>
            <person name="Nouioui I."/>
            <person name="Tarhouni M."/>
            <person name="Gtari M."/>
        </authorList>
    </citation>
    <scope>NUCLEOTIDE SEQUENCE [LARGE SCALE GENOMIC DNA]</scope>
    <source>
        <strain evidence="3 4">IRAMC:0171</strain>
    </source>
</reference>
<dbReference type="InterPro" id="IPR000073">
    <property type="entry name" value="AB_hydrolase_1"/>
</dbReference>
<dbReference type="PANTHER" id="PTHR43798">
    <property type="entry name" value="MONOACYLGLYCEROL LIPASE"/>
    <property type="match status" value="1"/>
</dbReference>
<keyword evidence="4" id="KW-1185">Reference proteome</keyword>
<keyword evidence="1 3" id="KW-0378">Hydrolase</keyword>
<feature type="domain" description="AB hydrolase-1" evidence="2">
    <location>
        <begin position="28"/>
        <end position="265"/>
    </location>
</feature>
<dbReference type="PANTHER" id="PTHR43798:SF31">
    <property type="entry name" value="AB HYDROLASE SUPERFAMILY PROTEIN YCLE"/>
    <property type="match status" value="1"/>
</dbReference>
<evidence type="ECO:0000313" key="3">
    <source>
        <dbReference type="EMBL" id="MCG7507466.1"/>
    </source>
</evidence>
<evidence type="ECO:0000256" key="1">
    <source>
        <dbReference type="ARBA" id="ARBA00022801"/>
    </source>
</evidence>
<evidence type="ECO:0000313" key="4">
    <source>
        <dbReference type="Proteomes" id="UP001201701"/>
    </source>
</evidence>